<evidence type="ECO:0000256" key="3">
    <source>
        <dbReference type="ARBA" id="ARBA00023306"/>
    </source>
</evidence>
<dbReference type="Proteomes" id="UP000636800">
    <property type="component" value="Chromosome 3"/>
</dbReference>
<evidence type="ECO:0000256" key="2">
    <source>
        <dbReference type="ARBA" id="ARBA00023242"/>
    </source>
</evidence>
<keyword evidence="7" id="KW-1185">Reference proteome</keyword>
<dbReference type="EMBL" id="JADCNL010000003">
    <property type="protein sequence ID" value="KAG0488837.1"/>
    <property type="molecule type" value="Genomic_DNA"/>
</dbReference>
<feature type="compositionally biased region" description="Basic and acidic residues" evidence="4">
    <location>
        <begin position="502"/>
        <end position="514"/>
    </location>
</feature>
<feature type="region of interest" description="Disordered" evidence="4">
    <location>
        <begin position="570"/>
        <end position="608"/>
    </location>
</feature>
<dbReference type="InterPro" id="IPR006906">
    <property type="entry name" value="Timeless_N"/>
</dbReference>
<dbReference type="InterPro" id="IPR044998">
    <property type="entry name" value="Timeless"/>
</dbReference>
<reference evidence="6 7" key="1">
    <citation type="journal article" date="2020" name="Nat. Food">
        <title>A phased Vanilla planifolia genome enables genetic improvement of flavour and production.</title>
        <authorList>
            <person name="Hasing T."/>
            <person name="Tang H."/>
            <person name="Brym M."/>
            <person name="Khazi F."/>
            <person name="Huang T."/>
            <person name="Chambers A.H."/>
        </authorList>
    </citation>
    <scope>NUCLEOTIDE SEQUENCE [LARGE SCALE GENOMIC DNA]</scope>
    <source>
        <tissue evidence="6">Leaf</tissue>
    </source>
</reference>
<dbReference type="AlphaFoldDB" id="A0A835RMU6"/>
<name>A0A835RMU6_VANPL</name>
<organism evidence="6 7">
    <name type="scientific">Vanilla planifolia</name>
    <name type="common">Vanilla</name>
    <dbReference type="NCBI Taxonomy" id="51239"/>
    <lineage>
        <taxon>Eukaryota</taxon>
        <taxon>Viridiplantae</taxon>
        <taxon>Streptophyta</taxon>
        <taxon>Embryophyta</taxon>
        <taxon>Tracheophyta</taxon>
        <taxon>Spermatophyta</taxon>
        <taxon>Magnoliopsida</taxon>
        <taxon>Liliopsida</taxon>
        <taxon>Asparagales</taxon>
        <taxon>Orchidaceae</taxon>
        <taxon>Vanilloideae</taxon>
        <taxon>Vanilleae</taxon>
        <taxon>Vanilla</taxon>
    </lineage>
</organism>
<dbReference type="GO" id="GO:0043111">
    <property type="term" value="P:replication fork arrest"/>
    <property type="evidence" value="ECO:0007669"/>
    <property type="project" value="TreeGrafter"/>
</dbReference>
<feature type="domain" description="Timeless N-terminal" evidence="5">
    <location>
        <begin position="31"/>
        <end position="250"/>
    </location>
</feature>
<sequence>MGRKVNTDGLCIICSGLGLADEDDNGNIQGYTKTDYCLDNLKDLQRFLRRDDPQRRDVFKQICRWKTVSRDLVPIIEHCQHDRNLVINAVKILVFLTMAVDPASDDVAQQIEYLWDVKAALTRKVTIAVIVSLLEEPLGHLERQALGTFTEDDWKLVQLILTLFRNILSIQGITVQQKASGSATRFLHLTEKLLEIMFHENAVDLILVLVQHVNDPGGYIRQINLLLLEVLHYILLGWDPELVANTFINNTKDGSKMLIKGNPAAASATGLSKVRKVPRGPLKKVALDNGGSFLRQDNIRELLHTFLNQFLSGGYNEIESENDLSNFILQKLSSDGMINDSINCQPLECVSLNHDLCGPIASTMNEAMYALVISKWREVFEGVKMTNEYKFLNAAASLLKSMIRMLDLVLKRLPEDSKECETARVMLYKLFYDQTDKGLTQFLLNLFRCFNSHKQPKSDLADLLEIIHIILRLMEKLQAYGALRVSKKLRRRTKKKASKNQNEVDSRMINKSDNAHQLSSSTSEPCLDLGKSKPENILDSNPGQSKQELHQDGVLLVSPPVESDVLENTQHVQNHSSPSHVDEENKNYADHEYETGGSSNNEPTTNEDEKSAFAICGNTLLKTRRECEHINAEALMGDIVKTKLRKSKRSSMADISENKIDDDVSEITPTSAQVQETSRRHNHPSFTQEQIAIISELYHNNTRKRVRAFSVEEELEITVLYEKRQKEASCGECVAVQILAHNSSKKHL</sequence>
<gene>
    <name evidence="6" type="ORF">HPP92_007648</name>
</gene>
<comment type="subcellular location">
    <subcellularLocation>
        <location evidence="1">Nucleus</location>
    </subcellularLocation>
</comment>
<comment type="caution">
    <text evidence="6">The sequence shown here is derived from an EMBL/GenBank/DDBJ whole genome shotgun (WGS) entry which is preliminary data.</text>
</comment>
<keyword evidence="3" id="KW-0131">Cell cycle</keyword>
<dbReference type="OrthoDB" id="66964at2759"/>
<dbReference type="Pfam" id="PF04821">
    <property type="entry name" value="TIMELESS"/>
    <property type="match status" value="1"/>
</dbReference>
<proteinExistence type="predicted"/>
<protein>
    <recommendedName>
        <fullName evidence="5">Timeless N-terminal domain-containing protein</fullName>
    </recommendedName>
</protein>
<keyword evidence="2" id="KW-0539">Nucleus</keyword>
<evidence type="ECO:0000313" key="6">
    <source>
        <dbReference type="EMBL" id="KAG0488837.1"/>
    </source>
</evidence>
<evidence type="ECO:0000256" key="4">
    <source>
        <dbReference type="SAM" id="MobiDB-lite"/>
    </source>
</evidence>
<evidence type="ECO:0000256" key="1">
    <source>
        <dbReference type="ARBA" id="ARBA00004123"/>
    </source>
</evidence>
<accession>A0A835RMU6</accession>
<evidence type="ECO:0000313" key="7">
    <source>
        <dbReference type="Proteomes" id="UP000636800"/>
    </source>
</evidence>
<dbReference type="GO" id="GO:0000076">
    <property type="term" value="P:DNA replication checkpoint signaling"/>
    <property type="evidence" value="ECO:0007669"/>
    <property type="project" value="TreeGrafter"/>
</dbReference>
<feature type="compositionally biased region" description="Polar residues" evidence="4">
    <location>
        <begin position="570"/>
        <end position="579"/>
    </location>
</feature>
<dbReference type="PANTHER" id="PTHR22940:SF4">
    <property type="entry name" value="PROTEIN TIMELESS HOMOLOG"/>
    <property type="match status" value="1"/>
</dbReference>
<evidence type="ECO:0000259" key="5">
    <source>
        <dbReference type="Pfam" id="PF04821"/>
    </source>
</evidence>
<dbReference type="GO" id="GO:0006281">
    <property type="term" value="P:DNA repair"/>
    <property type="evidence" value="ECO:0007669"/>
    <property type="project" value="TreeGrafter"/>
</dbReference>
<dbReference type="GO" id="GO:0003677">
    <property type="term" value="F:DNA binding"/>
    <property type="evidence" value="ECO:0007669"/>
    <property type="project" value="TreeGrafter"/>
</dbReference>
<feature type="compositionally biased region" description="Basic and acidic residues" evidence="4">
    <location>
        <begin position="580"/>
        <end position="594"/>
    </location>
</feature>
<feature type="region of interest" description="Disordered" evidence="4">
    <location>
        <begin position="491"/>
        <end position="549"/>
    </location>
</feature>
<feature type="compositionally biased region" description="Polar residues" evidence="4">
    <location>
        <begin position="515"/>
        <end position="524"/>
    </location>
</feature>
<dbReference type="PANTHER" id="PTHR22940">
    <property type="entry name" value="TIMEOUT/TIMELESS-2"/>
    <property type="match status" value="1"/>
</dbReference>
<dbReference type="GO" id="GO:0031298">
    <property type="term" value="C:replication fork protection complex"/>
    <property type="evidence" value="ECO:0007669"/>
    <property type="project" value="TreeGrafter"/>
</dbReference>